<evidence type="ECO:0000259" key="9">
    <source>
        <dbReference type="PROSITE" id="PS51194"/>
    </source>
</evidence>
<dbReference type="InterPro" id="IPR012337">
    <property type="entry name" value="RNaseH-like_sf"/>
</dbReference>
<dbReference type="GO" id="GO:0003677">
    <property type="term" value="F:DNA binding"/>
    <property type="evidence" value="ECO:0007669"/>
    <property type="project" value="InterPro"/>
</dbReference>
<protein>
    <recommendedName>
        <fullName evidence="6 7">3'-5' exonuclease DinG</fullName>
        <ecNumber evidence="6 7">3.1.-.-</ecNumber>
    </recommendedName>
</protein>
<dbReference type="NCBIfam" id="TIGR00573">
    <property type="entry name" value="dnaq"/>
    <property type="match status" value="1"/>
</dbReference>
<reference evidence="10 11" key="1">
    <citation type="journal article" date="2016" name="Antonie Van Leeuwenhoek">
        <title>Bacillus depressus sp. nov., isolated from soil of a sunflower field.</title>
        <authorList>
            <person name="Wei X."/>
            <person name="Xin D."/>
            <person name="Xin Y."/>
            <person name="Zhang H."/>
            <person name="Wang T."/>
            <person name="Zhang J."/>
        </authorList>
    </citation>
    <scope>NUCLEOTIDE SEQUENCE [LARGE SCALE GENOMIC DNA]</scope>
    <source>
        <strain evidence="10 11">BZ1</strain>
    </source>
</reference>
<dbReference type="SMART" id="SM00491">
    <property type="entry name" value="HELICc2"/>
    <property type="match status" value="1"/>
</dbReference>
<evidence type="ECO:0000256" key="5">
    <source>
        <dbReference type="ARBA" id="ARBA00022840"/>
    </source>
</evidence>
<keyword evidence="3 6" id="KW-0378">Hydrolase</keyword>
<dbReference type="InterPro" id="IPR045028">
    <property type="entry name" value="DinG/Rad3-like"/>
</dbReference>
<comment type="caution">
    <text evidence="6">Lacks conserved residue(s) required for the propagation of feature annotation.</text>
</comment>
<dbReference type="NCBIfam" id="NF005981">
    <property type="entry name" value="PRK08074.1"/>
    <property type="match status" value="1"/>
</dbReference>
<feature type="domain" description="Helicase C-terminal" evidence="9">
    <location>
        <begin position="737"/>
        <end position="933"/>
    </location>
</feature>
<dbReference type="GO" id="GO:0003678">
    <property type="term" value="F:DNA helicase activity"/>
    <property type="evidence" value="ECO:0007669"/>
    <property type="project" value="TreeGrafter"/>
</dbReference>
<dbReference type="InterPro" id="IPR001650">
    <property type="entry name" value="Helicase_C-like"/>
</dbReference>
<dbReference type="NCBIfam" id="TIGR01407">
    <property type="entry name" value="dinG_rel"/>
    <property type="match status" value="1"/>
</dbReference>
<dbReference type="InterPro" id="IPR006054">
    <property type="entry name" value="DnaQ"/>
</dbReference>
<comment type="similarity">
    <text evidence="6 7">Belongs to the helicase family. DinG subfamily. Type 2 sub-subfamily.</text>
</comment>
<evidence type="ECO:0000259" key="8">
    <source>
        <dbReference type="PROSITE" id="PS51193"/>
    </source>
</evidence>
<evidence type="ECO:0000313" key="10">
    <source>
        <dbReference type="EMBL" id="KAB2338296.1"/>
    </source>
</evidence>
<name>A0A6L3V9D5_9BACI</name>
<evidence type="ECO:0000256" key="6">
    <source>
        <dbReference type="HAMAP-Rule" id="MF_02206"/>
    </source>
</evidence>
<dbReference type="InterPro" id="IPR014013">
    <property type="entry name" value="Helic_SF1/SF2_ATP-bd_DinG/Rad3"/>
</dbReference>
<dbReference type="GO" id="GO:0006260">
    <property type="term" value="P:DNA replication"/>
    <property type="evidence" value="ECO:0007669"/>
    <property type="project" value="InterPro"/>
</dbReference>
<evidence type="ECO:0000313" key="11">
    <source>
        <dbReference type="Proteomes" id="UP000481030"/>
    </source>
</evidence>
<dbReference type="InterPro" id="IPR014001">
    <property type="entry name" value="Helicase_ATP-bd"/>
</dbReference>
<dbReference type="GO" id="GO:0003887">
    <property type="term" value="F:DNA-directed DNA polymerase activity"/>
    <property type="evidence" value="ECO:0007669"/>
    <property type="project" value="InterPro"/>
</dbReference>
<evidence type="ECO:0000256" key="4">
    <source>
        <dbReference type="ARBA" id="ARBA00022839"/>
    </source>
</evidence>
<dbReference type="FunFam" id="3.30.420.10:FF:000045">
    <property type="entry name" value="3'-5' exonuclease DinG"/>
    <property type="match status" value="1"/>
</dbReference>
<accession>A0A6L3V9D5</accession>
<dbReference type="HAMAP" id="MF_02206">
    <property type="entry name" value="DinG_exonucl"/>
    <property type="match status" value="1"/>
</dbReference>
<dbReference type="SUPFAM" id="SSF53098">
    <property type="entry name" value="Ribonuclease H-like"/>
    <property type="match status" value="1"/>
</dbReference>
<dbReference type="GO" id="GO:0008408">
    <property type="term" value="F:3'-5' exonuclease activity"/>
    <property type="evidence" value="ECO:0007669"/>
    <property type="project" value="UniProtKB-UniRule"/>
</dbReference>
<proteinExistence type="inferred from homology"/>
<dbReference type="InterPro" id="IPR027417">
    <property type="entry name" value="P-loop_NTPase"/>
</dbReference>
<dbReference type="SUPFAM" id="SSF52540">
    <property type="entry name" value="P-loop containing nucleoside triphosphate hydrolases"/>
    <property type="match status" value="1"/>
</dbReference>
<dbReference type="InterPro" id="IPR006310">
    <property type="entry name" value="DinG"/>
</dbReference>
<dbReference type="OrthoDB" id="9803913at2"/>
<keyword evidence="11" id="KW-1185">Reference proteome</keyword>
<comment type="function">
    <text evidence="6 7">3'-5' exonuclease.</text>
</comment>
<dbReference type="EC" id="3.1.-.-" evidence="6 7"/>
<dbReference type="GO" id="GO:0016818">
    <property type="term" value="F:hydrolase activity, acting on acid anhydrides, in phosphorus-containing anhydrides"/>
    <property type="evidence" value="ECO:0007669"/>
    <property type="project" value="InterPro"/>
</dbReference>
<dbReference type="AlphaFoldDB" id="A0A6L3V9D5"/>
<evidence type="ECO:0000256" key="3">
    <source>
        <dbReference type="ARBA" id="ARBA00022801"/>
    </source>
</evidence>
<dbReference type="InterPro" id="IPR036397">
    <property type="entry name" value="RNaseH_sf"/>
</dbReference>
<dbReference type="PANTHER" id="PTHR11472">
    <property type="entry name" value="DNA REPAIR DEAD HELICASE RAD3/XP-D SUBFAMILY MEMBER"/>
    <property type="match status" value="1"/>
</dbReference>
<evidence type="ECO:0000256" key="2">
    <source>
        <dbReference type="ARBA" id="ARBA00022741"/>
    </source>
</evidence>
<dbReference type="InterPro" id="IPR006555">
    <property type="entry name" value="ATP-dep_Helicase_C"/>
</dbReference>
<dbReference type="Pfam" id="PF00929">
    <property type="entry name" value="RNase_T"/>
    <property type="match status" value="1"/>
</dbReference>
<evidence type="ECO:0000256" key="1">
    <source>
        <dbReference type="ARBA" id="ARBA00022722"/>
    </source>
</evidence>
<feature type="domain" description="Helicase ATP-binding" evidence="8">
    <location>
        <begin position="248"/>
        <end position="509"/>
    </location>
</feature>
<keyword evidence="1 6" id="KW-0540">Nuclease</keyword>
<organism evidence="10 11">
    <name type="scientific">Cytobacillus depressus</name>
    <dbReference type="NCBI Taxonomy" id="1602942"/>
    <lineage>
        <taxon>Bacteria</taxon>
        <taxon>Bacillati</taxon>
        <taxon>Bacillota</taxon>
        <taxon>Bacilli</taxon>
        <taxon>Bacillales</taxon>
        <taxon>Bacillaceae</taxon>
        <taxon>Cytobacillus</taxon>
    </lineage>
</organism>
<dbReference type="EMBL" id="WBOS01000001">
    <property type="protein sequence ID" value="KAB2338296.1"/>
    <property type="molecule type" value="Genomic_DNA"/>
</dbReference>
<dbReference type="RefSeq" id="WP_151533019.1">
    <property type="nucleotide sequence ID" value="NZ_WBOS01000001.1"/>
</dbReference>
<feature type="binding site" evidence="6">
    <location>
        <begin position="283"/>
        <end position="290"/>
    </location>
    <ligand>
        <name>ATP</name>
        <dbReference type="ChEBI" id="CHEBI:30616"/>
    </ligand>
</feature>
<dbReference type="GO" id="GO:0005524">
    <property type="term" value="F:ATP binding"/>
    <property type="evidence" value="ECO:0007669"/>
    <property type="project" value="UniProtKB-UniRule"/>
</dbReference>
<keyword evidence="2 6" id="KW-0547">Nucleotide-binding</keyword>
<dbReference type="Pfam" id="PF13307">
    <property type="entry name" value="Helicase_C_2"/>
    <property type="match status" value="1"/>
</dbReference>
<dbReference type="SMART" id="SM00479">
    <property type="entry name" value="EXOIII"/>
    <property type="match status" value="1"/>
</dbReference>
<dbReference type="SMART" id="SM00487">
    <property type="entry name" value="DEXDc"/>
    <property type="match status" value="1"/>
</dbReference>
<keyword evidence="4 6" id="KW-0269">Exonuclease</keyword>
<gene>
    <name evidence="6 7 10" type="primary">dinG</name>
    <name evidence="10" type="ORF">F7731_01655</name>
</gene>
<dbReference type="InterPro" id="IPR013520">
    <property type="entry name" value="Ribonucl_H"/>
</dbReference>
<dbReference type="Proteomes" id="UP000481030">
    <property type="component" value="Unassembled WGS sequence"/>
</dbReference>
<keyword evidence="10" id="KW-0347">Helicase</keyword>
<dbReference type="FunFam" id="3.40.50.300:FF:000437">
    <property type="entry name" value="ATP-dependent DNA helicase DinG"/>
    <property type="match status" value="1"/>
</dbReference>
<dbReference type="PANTHER" id="PTHR11472:SF34">
    <property type="entry name" value="REGULATOR OF TELOMERE ELONGATION HELICASE 1"/>
    <property type="match status" value="1"/>
</dbReference>
<dbReference type="PROSITE" id="PS51194">
    <property type="entry name" value="HELICASE_CTER"/>
    <property type="match status" value="1"/>
</dbReference>
<keyword evidence="5 6" id="KW-0067">ATP-binding</keyword>
<comment type="caution">
    <text evidence="10">The sequence shown here is derived from an EMBL/GenBank/DDBJ whole genome shotgun (WGS) entry which is preliminary data.</text>
</comment>
<dbReference type="PROSITE" id="PS51193">
    <property type="entry name" value="HELICASE_ATP_BIND_2"/>
    <property type="match status" value="1"/>
</dbReference>
<sequence>MCNKFVVIDLETTGNAPKKGDKIIQFAAVVIENGKIIEEYSSLVDPAQPIPPFIEELTGLDDEAVKDAPSFSEIAPKVLTLLEDAYFVAHNVLFDLSFLQEELLEAGLNGFYGPVLDTVELARVLMPTADSFQLSELALREGLKHDRPHQADSDAYVTAELLLLLIERLNRLPLATIKQIHKLSGGLKSDLDLFIDTIIIKKEAVVETLPADLEIHRGIALKKLQDEEETSWEQEITYPIDPTVKSGLFAKAFLNYEIRSGQFTMMDAVYKAFTHKKHALIEAGTGVGKSLAYLIPAVIYGMENSKIVIISTFTTQLQEQLLSNDIPKLQRMLPFPIQAVILKGRSHYISLAKFEQSLLDLEDNYDTILTKMQILVWLTETMTGDINEINLSSGGFIFWNKIKNDETVFLQKKSWLSRDFYLRARSQAAKSNIIITNHSLLLTDLVASQSILPKYSHVVIDEGHHFVKAASQHFGYSLDYLTTRFLLSRIGLLEQKQMLFKLENIIEKAETKNSQLLHSFEINQMVQELVFETDELFKIIGLFAKKKSKSRKGYHRINSRFPLNDSSQEWKALKTNAERCYFHLKDFIHALENRLNFISLFKDNLSARDKAFLEELVSIKEKFEELIKVIKHIFILPSEDYVSWIEMDIRSMQNATTVYSQPLSSGQFLKDTFFSKKESAVITSATLSVKNSFNYMLNELGLAKENCSLEQIPSPFDYKEQVKLIVPEDLPEVNHVTLEEYVSAISEHIISMAEATKGRMLILFTSHEMLKKTYELIKESGFLTDYAIIAQGVSSGSRSRLTRNFQKFEKAILLGTNSFWEGVDIPGEDLTCLIIVRLPFSPPDEPYTEAKSELIKQNGGNPFSDYSLPEAIIRFKQGFGRLIRTQMDKGFIIIFDRRITTTQYGKAFLESIPKVPLIKSNIQGIVDLIYDSQEK</sequence>
<dbReference type="Gene3D" id="3.30.420.10">
    <property type="entry name" value="Ribonuclease H-like superfamily/Ribonuclease H"/>
    <property type="match status" value="1"/>
</dbReference>
<dbReference type="Gene3D" id="3.40.50.300">
    <property type="entry name" value="P-loop containing nucleotide triphosphate hydrolases"/>
    <property type="match status" value="2"/>
</dbReference>
<evidence type="ECO:0000256" key="7">
    <source>
        <dbReference type="RuleBase" id="RU364106"/>
    </source>
</evidence>
<dbReference type="CDD" id="cd06127">
    <property type="entry name" value="DEDDh"/>
    <property type="match status" value="1"/>
</dbReference>